<evidence type="ECO:0000256" key="1">
    <source>
        <dbReference type="SAM" id="MobiDB-lite"/>
    </source>
</evidence>
<reference evidence="2 3" key="1">
    <citation type="submission" date="2017-09" db="EMBL/GenBank/DDBJ databases">
        <title>Comparative genomics of rhizobia isolated from Phaseolus vulgaris in China.</title>
        <authorList>
            <person name="Tong W."/>
        </authorList>
    </citation>
    <scope>NUCLEOTIDE SEQUENCE [LARGE SCALE GENOMIC DNA]</scope>
    <source>
        <strain evidence="2 3">PCH1</strain>
    </source>
</reference>
<gene>
    <name evidence="2" type="ORF">CO661_29665</name>
</gene>
<feature type="compositionally biased region" description="Polar residues" evidence="1">
    <location>
        <begin position="45"/>
        <end position="57"/>
    </location>
</feature>
<name>A0A2A6LQG5_RHIFR</name>
<sequence length="95" mass="10612">MALPLGWRLSPSRTEALLNDIAPVHLCKVDTQEDGTRWAAAEHTTIASSKHGTTASPEQERVARHEAIRRRTGCSMRVLMRLFDAEYRVSIVGIN</sequence>
<feature type="region of interest" description="Disordered" evidence="1">
    <location>
        <begin position="45"/>
        <end position="64"/>
    </location>
</feature>
<evidence type="ECO:0000313" key="3">
    <source>
        <dbReference type="Proteomes" id="UP000220353"/>
    </source>
</evidence>
<evidence type="ECO:0000313" key="2">
    <source>
        <dbReference type="EMBL" id="PDT44359.1"/>
    </source>
</evidence>
<dbReference type="Proteomes" id="UP000220353">
    <property type="component" value="Unassembled WGS sequence"/>
</dbReference>
<protein>
    <submittedName>
        <fullName evidence="2">Uncharacterized protein</fullName>
    </submittedName>
</protein>
<dbReference type="AlphaFoldDB" id="A0A2A6LQG5"/>
<accession>A0A2A6LQG5</accession>
<organism evidence="2 3">
    <name type="scientific">Rhizobium fredii</name>
    <name type="common">Sinorhizobium fredii</name>
    <dbReference type="NCBI Taxonomy" id="380"/>
    <lineage>
        <taxon>Bacteria</taxon>
        <taxon>Pseudomonadati</taxon>
        <taxon>Pseudomonadota</taxon>
        <taxon>Alphaproteobacteria</taxon>
        <taxon>Hyphomicrobiales</taxon>
        <taxon>Rhizobiaceae</taxon>
        <taxon>Sinorhizobium/Ensifer group</taxon>
        <taxon>Sinorhizobium</taxon>
    </lineage>
</organism>
<dbReference type="EMBL" id="NWTC01000034">
    <property type="protein sequence ID" value="PDT44359.1"/>
    <property type="molecule type" value="Genomic_DNA"/>
</dbReference>
<comment type="caution">
    <text evidence="2">The sequence shown here is derived from an EMBL/GenBank/DDBJ whole genome shotgun (WGS) entry which is preliminary data.</text>
</comment>
<proteinExistence type="predicted"/>